<feature type="transmembrane region" description="Helical" evidence="1">
    <location>
        <begin position="35"/>
        <end position="57"/>
    </location>
</feature>
<accession>A0A940WW34</accession>
<evidence type="ECO:0000313" key="3">
    <source>
        <dbReference type="Proteomes" id="UP000674234"/>
    </source>
</evidence>
<dbReference type="EMBL" id="JAFCNB010000031">
    <property type="protein sequence ID" value="MBP2708351.1"/>
    <property type="molecule type" value="Genomic_DNA"/>
</dbReference>
<dbReference type="NCBIfam" id="NF041808">
    <property type="entry name" value="daptide_123"/>
    <property type="match status" value="1"/>
</dbReference>
<keyword evidence="1" id="KW-1133">Transmembrane helix</keyword>
<comment type="caution">
    <text evidence="2">The sequence shown here is derived from an EMBL/GenBank/DDBJ whole genome shotgun (WGS) entry which is preliminary data.</text>
</comment>
<keyword evidence="1" id="KW-0472">Membrane</keyword>
<proteinExistence type="predicted"/>
<sequence length="58" mass="6258">MNESIKTLAPLELAMQELDMQELEPLDAPVDWSEIVSFISGFSVGGAVSYSVIITLAT</sequence>
<protein>
    <submittedName>
        <fullName evidence="2">Uncharacterized protein</fullName>
    </submittedName>
</protein>
<keyword evidence="1" id="KW-0812">Transmembrane</keyword>
<reference evidence="2" key="1">
    <citation type="submission" date="2021-02" db="EMBL/GenBank/DDBJ databases">
        <title>Draft genome sequence of Microbispora sp. RL4-1S isolated from rice leaves in Thailand.</title>
        <authorList>
            <person name="Muangham S."/>
            <person name="Duangmal K."/>
        </authorList>
    </citation>
    <scope>NUCLEOTIDE SEQUENCE</scope>
    <source>
        <strain evidence="2">RL4-1S</strain>
    </source>
</reference>
<dbReference type="RefSeq" id="WP_210159616.1">
    <property type="nucleotide sequence ID" value="NZ_JAFCNB010000031.1"/>
</dbReference>
<dbReference type="Proteomes" id="UP000674234">
    <property type="component" value="Unassembled WGS sequence"/>
</dbReference>
<organism evidence="2 3">
    <name type="scientific">Microbispora oryzae</name>
    <dbReference type="NCBI Taxonomy" id="2806554"/>
    <lineage>
        <taxon>Bacteria</taxon>
        <taxon>Bacillati</taxon>
        <taxon>Actinomycetota</taxon>
        <taxon>Actinomycetes</taxon>
        <taxon>Streptosporangiales</taxon>
        <taxon>Streptosporangiaceae</taxon>
        <taxon>Microbispora</taxon>
    </lineage>
</organism>
<keyword evidence="3" id="KW-1185">Reference proteome</keyword>
<name>A0A940WW34_9ACTN</name>
<evidence type="ECO:0000313" key="2">
    <source>
        <dbReference type="EMBL" id="MBP2708351.1"/>
    </source>
</evidence>
<evidence type="ECO:0000256" key="1">
    <source>
        <dbReference type="SAM" id="Phobius"/>
    </source>
</evidence>
<gene>
    <name evidence="2" type="ORF">JOL79_31690</name>
</gene>
<dbReference type="AlphaFoldDB" id="A0A940WW34"/>